<evidence type="ECO:0000313" key="3">
    <source>
        <dbReference type="Proteomes" id="UP000192660"/>
    </source>
</evidence>
<feature type="transmembrane region" description="Helical" evidence="1">
    <location>
        <begin position="264"/>
        <end position="283"/>
    </location>
</feature>
<name>A0A1W1WI12_SULTA</name>
<dbReference type="STRING" id="28034.BFX07_02395"/>
<feature type="transmembrane region" description="Helical" evidence="1">
    <location>
        <begin position="170"/>
        <end position="191"/>
    </location>
</feature>
<feature type="transmembrane region" description="Helical" evidence="1">
    <location>
        <begin position="203"/>
        <end position="221"/>
    </location>
</feature>
<sequence>MNMGNPLPPPVAEADFYRLFWILAIITLTIVVVALFRRLRLHREHDGVSSFPVAYEWLARGLGALWLLDGLLQAQPLMITRFIGGFLAPLIQGQPALLRSLIEIGVRLWGINPVMWNEFATWIQIDIGLLILLGSVDSWRRVGLWLSVAWGLVVWIGGEAMGSLFSGGSWLSGSPGSVILYVLLAFLLLLSPSFWQSSRPTKIFQYGLAGLWGLSALLQAWPASGFWQGQSMSAYVLSMAEMPQPGIFSEPLYAWANSLAAHPALWNAVLVITFSILAILWLIRPKSVVTWWLTAVVTFATWWLGQDFGVLGGMGTDPNSGVLVLLSLAVYARLATVPIFGRSLFMDSTPAKGRTMS</sequence>
<dbReference type="EMBL" id="FWWY01000001">
    <property type="protein sequence ID" value="SMC05670.1"/>
    <property type="molecule type" value="Genomic_DNA"/>
</dbReference>
<dbReference type="AlphaFoldDB" id="A0A1W1WI12"/>
<dbReference type="OrthoDB" id="5190419at2"/>
<keyword evidence="1" id="KW-0812">Transmembrane</keyword>
<gene>
    <name evidence="2" type="ORF">SAMN00768000_2380</name>
</gene>
<keyword evidence="3" id="KW-1185">Reference proteome</keyword>
<feature type="transmembrane region" description="Helical" evidence="1">
    <location>
        <begin position="288"/>
        <end position="305"/>
    </location>
</feature>
<feature type="transmembrane region" description="Helical" evidence="1">
    <location>
        <begin position="325"/>
        <end position="345"/>
    </location>
</feature>
<evidence type="ECO:0000256" key="1">
    <source>
        <dbReference type="SAM" id="Phobius"/>
    </source>
</evidence>
<evidence type="ECO:0000313" key="2">
    <source>
        <dbReference type="EMBL" id="SMC05670.1"/>
    </source>
</evidence>
<keyword evidence="1" id="KW-1133">Transmembrane helix</keyword>
<keyword evidence="1" id="KW-0472">Membrane</keyword>
<protein>
    <submittedName>
        <fullName evidence="2">Uncharacterized protein</fullName>
    </submittedName>
</protein>
<reference evidence="3" key="1">
    <citation type="submission" date="2017-04" db="EMBL/GenBank/DDBJ databases">
        <authorList>
            <person name="Varghese N."/>
            <person name="Submissions S."/>
        </authorList>
    </citation>
    <scope>NUCLEOTIDE SEQUENCE [LARGE SCALE GENOMIC DNA]</scope>
    <source>
        <strain evidence="3">DSM 9293</strain>
    </source>
</reference>
<feature type="transmembrane region" description="Helical" evidence="1">
    <location>
        <begin position="16"/>
        <end position="36"/>
    </location>
</feature>
<organism evidence="2 3">
    <name type="scientific">Sulfobacillus thermosulfidooxidans (strain DSM 9293 / VKM B-1269 / AT-1)</name>
    <dbReference type="NCBI Taxonomy" id="929705"/>
    <lineage>
        <taxon>Bacteria</taxon>
        <taxon>Bacillati</taxon>
        <taxon>Bacillota</taxon>
        <taxon>Clostridia</taxon>
        <taxon>Eubacteriales</taxon>
        <taxon>Clostridiales Family XVII. Incertae Sedis</taxon>
        <taxon>Sulfobacillus</taxon>
    </lineage>
</organism>
<feature type="transmembrane region" description="Helical" evidence="1">
    <location>
        <begin position="143"/>
        <end position="164"/>
    </location>
</feature>
<dbReference type="Proteomes" id="UP000192660">
    <property type="component" value="Unassembled WGS sequence"/>
</dbReference>
<accession>A0A1W1WI12</accession>
<proteinExistence type="predicted"/>